<dbReference type="GO" id="GO:1990116">
    <property type="term" value="P:ribosome-associated ubiquitin-dependent protein catabolic process"/>
    <property type="evidence" value="ECO:0007669"/>
    <property type="project" value="UniProtKB-UniRule"/>
</dbReference>
<dbReference type="Pfam" id="PF22958">
    <property type="entry name" value="Ltn1_1st"/>
    <property type="match status" value="1"/>
</dbReference>
<comment type="pathway">
    <text evidence="1">Protein modification; protein ubiquitination.</text>
</comment>
<feature type="domain" description="E3 ubiquitin-protein ligase listerin N-terminal" evidence="3">
    <location>
        <begin position="2"/>
        <end position="40"/>
    </location>
</feature>
<dbReference type="InterPro" id="IPR039795">
    <property type="entry name" value="LTN1/Rkr1"/>
</dbReference>
<proteinExistence type="inferred from homology"/>
<keyword evidence="1" id="KW-0862">Zinc</keyword>
<protein>
    <recommendedName>
        <fullName evidence="1">E3 ubiquitin-protein ligase listerin</fullName>
        <ecNumber evidence="1">2.3.2.27</ecNumber>
    </recommendedName>
    <alternativeName>
        <fullName evidence="1">RING-type E3 ubiquitin transferase listerin</fullName>
    </alternativeName>
</protein>
<reference evidence="4 5" key="1">
    <citation type="submission" date="2023-01" db="EMBL/GenBank/DDBJ databases">
        <authorList>
            <person name="Kreplak J."/>
        </authorList>
    </citation>
    <scope>NUCLEOTIDE SEQUENCE [LARGE SCALE GENOMIC DNA]</scope>
</reference>
<comment type="function">
    <text evidence="1">E3 ubiquitin-protein ligase. Component of the ribosome quality control complex (RQC), a ribosome-associated complex that mediates ubiquitination and extraction of incompletely synthesized nascent chains for proteasomal degradation.</text>
</comment>
<dbReference type="GO" id="GO:1990112">
    <property type="term" value="C:RQC complex"/>
    <property type="evidence" value="ECO:0007669"/>
    <property type="project" value="UniProtKB-UniRule"/>
</dbReference>
<dbReference type="GO" id="GO:0072344">
    <property type="term" value="P:rescue of stalled ribosome"/>
    <property type="evidence" value="ECO:0007669"/>
    <property type="project" value="UniProtKB-UniRule"/>
</dbReference>
<dbReference type="GO" id="GO:0043023">
    <property type="term" value="F:ribosomal large subunit binding"/>
    <property type="evidence" value="ECO:0007669"/>
    <property type="project" value="TreeGrafter"/>
</dbReference>
<feature type="region of interest" description="Disordered" evidence="2">
    <location>
        <begin position="80"/>
        <end position="100"/>
    </location>
</feature>
<evidence type="ECO:0000313" key="4">
    <source>
        <dbReference type="EMBL" id="CAI8589499.1"/>
    </source>
</evidence>
<keyword evidence="5" id="KW-1185">Reference proteome</keyword>
<name>A0AAV0YUE2_VICFA</name>
<evidence type="ECO:0000256" key="1">
    <source>
        <dbReference type="RuleBase" id="RU367090"/>
    </source>
</evidence>
<dbReference type="EC" id="2.3.2.27" evidence="1"/>
<evidence type="ECO:0000256" key="2">
    <source>
        <dbReference type="SAM" id="MobiDB-lite"/>
    </source>
</evidence>
<comment type="similarity">
    <text evidence="1">Belongs to the LTN1 family.</text>
</comment>
<evidence type="ECO:0000259" key="3">
    <source>
        <dbReference type="Pfam" id="PF22958"/>
    </source>
</evidence>
<keyword evidence="1" id="KW-0863">Zinc-finger</keyword>
<accession>A0AAV0YUE2</accession>
<dbReference type="GO" id="GO:0061630">
    <property type="term" value="F:ubiquitin protein ligase activity"/>
    <property type="evidence" value="ECO:0007669"/>
    <property type="project" value="UniProtKB-UniRule"/>
</dbReference>
<comment type="catalytic activity">
    <reaction evidence="1">
        <text>S-ubiquitinyl-[E2 ubiquitin-conjugating enzyme]-L-cysteine + [acceptor protein]-L-lysine = [E2 ubiquitin-conjugating enzyme]-L-cysteine + N(6)-ubiquitinyl-[acceptor protein]-L-lysine.</text>
        <dbReference type="EC" id="2.3.2.27"/>
    </reaction>
</comment>
<dbReference type="EMBL" id="OX451736">
    <property type="protein sequence ID" value="CAI8589499.1"/>
    <property type="molecule type" value="Genomic_DNA"/>
</dbReference>
<dbReference type="AlphaFoldDB" id="A0AAV0YUE2"/>
<sequence length="100" mass="11202">MTSLVNAVGRDLASHLKTLMGPWWFARFDPAYEVSQAAKSLSDKAVAVDELKEMYRQEISSMLLALASLLDVLIFPQQEQPASENITTEPKHASRPFHND</sequence>
<dbReference type="InterPro" id="IPR054476">
    <property type="entry name" value="Ltn1_N"/>
</dbReference>
<keyword evidence="1" id="KW-0808">Transferase</keyword>
<dbReference type="GO" id="GO:0008270">
    <property type="term" value="F:zinc ion binding"/>
    <property type="evidence" value="ECO:0007669"/>
    <property type="project" value="UniProtKB-KW"/>
</dbReference>
<dbReference type="PANTHER" id="PTHR12389">
    <property type="entry name" value="ZINC FINGER PROTEIN 294"/>
    <property type="match status" value="1"/>
</dbReference>
<dbReference type="PANTHER" id="PTHR12389:SF0">
    <property type="entry name" value="E3 UBIQUITIN-PROTEIN LIGASE LISTERIN"/>
    <property type="match status" value="1"/>
</dbReference>
<dbReference type="GO" id="GO:0005829">
    <property type="term" value="C:cytosol"/>
    <property type="evidence" value="ECO:0007669"/>
    <property type="project" value="UniProtKB-UniRule"/>
</dbReference>
<organism evidence="4 5">
    <name type="scientific">Vicia faba</name>
    <name type="common">Broad bean</name>
    <name type="synonym">Faba vulgaris</name>
    <dbReference type="NCBI Taxonomy" id="3906"/>
    <lineage>
        <taxon>Eukaryota</taxon>
        <taxon>Viridiplantae</taxon>
        <taxon>Streptophyta</taxon>
        <taxon>Embryophyta</taxon>
        <taxon>Tracheophyta</taxon>
        <taxon>Spermatophyta</taxon>
        <taxon>Magnoliopsida</taxon>
        <taxon>eudicotyledons</taxon>
        <taxon>Gunneridae</taxon>
        <taxon>Pentapetalae</taxon>
        <taxon>rosids</taxon>
        <taxon>fabids</taxon>
        <taxon>Fabales</taxon>
        <taxon>Fabaceae</taxon>
        <taxon>Papilionoideae</taxon>
        <taxon>50 kb inversion clade</taxon>
        <taxon>NPAAA clade</taxon>
        <taxon>Hologalegina</taxon>
        <taxon>IRL clade</taxon>
        <taxon>Fabeae</taxon>
        <taxon>Vicia</taxon>
    </lineage>
</organism>
<dbReference type="Proteomes" id="UP001157006">
    <property type="component" value="Chromosome 1L"/>
</dbReference>
<gene>
    <name evidence="4" type="ORF">VFH_I395600</name>
</gene>
<keyword evidence="1" id="KW-0833">Ubl conjugation pathway</keyword>
<keyword evidence="1" id="KW-0479">Metal-binding</keyword>
<feature type="compositionally biased region" description="Basic and acidic residues" evidence="2">
    <location>
        <begin position="89"/>
        <end position="100"/>
    </location>
</feature>
<evidence type="ECO:0000313" key="5">
    <source>
        <dbReference type="Proteomes" id="UP001157006"/>
    </source>
</evidence>
<comment type="subunit">
    <text evidence="1">Component of the ribosome quality control complex (RQC).</text>
</comment>